<dbReference type="EC" id="1.1.1.193" evidence="15"/>
<dbReference type="PROSITE" id="PS00903">
    <property type="entry name" value="CYT_DCMP_DEAMINASES_1"/>
    <property type="match status" value="1"/>
</dbReference>
<keyword evidence="12" id="KW-0511">Multifunctional enzyme</keyword>
<evidence type="ECO:0000256" key="10">
    <source>
        <dbReference type="ARBA" id="ARBA00022857"/>
    </source>
</evidence>
<proteinExistence type="inferred from homology"/>
<dbReference type="NCBIfam" id="TIGR00227">
    <property type="entry name" value="ribD_Cterm"/>
    <property type="match status" value="1"/>
</dbReference>
<feature type="binding site" evidence="17">
    <location>
        <position position="207"/>
    </location>
    <ligand>
        <name>substrate</name>
    </ligand>
</feature>
<dbReference type="InterPro" id="IPR011549">
    <property type="entry name" value="RibD_C"/>
</dbReference>
<protein>
    <recommendedName>
        <fullName evidence="15">Riboflavin biosynthesis protein RibD</fullName>
    </recommendedName>
    <domain>
        <recommendedName>
            <fullName evidence="15">Diaminohydroxyphosphoribosylaminopyrimidine deaminase</fullName>
            <shortName evidence="15">DRAP deaminase</shortName>
            <ecNumber evidence="15">3.5.4.26</ecNumber>
        </recommendedName>
        <alternativeName>
            <fullName evidence="15">Riboflavin-specific deaminase</fullName>
        </alternativeName>
    </domain>
    <domain>
        <recommendedName>
            <fullName evidence="15">5-amino-6-(5-phosphoribosylamino)uracil reductase</fullName>
            <ecNumber evidence="15">1.1.1.193</ecNumber>
        </recommendedName>
        <alternativeName>
            <fullName evidence="15">HTP reductase</fullName>
        </alternativeName>
    </domain>
</protein>
<feature type="binding site" evidence="17">
    <location>
        <begin position="298"/>
        <end position="304"/>
    </location>
    <ligand>
        <name>NADP(+)</name>
        <dbReference type="ChEBI" id="CHEBI:58349"/>
    </ligand>
</feature>
<feature type="binding site" evidence="17">
    <location>
        <position position="223"/>
    </location>
    <ligand>
        <name>NADP(+)</name>
        <dbReference type="ChEBI" id="CHEBI:58349"/>
    </ligand>
</feature>
<keyword evidence="11 15" id="KW-0560">Oxidoreductase</keyword>
<dbReference type="NCBIfam" id="TIGR00326">
    <property type="entry name" value="eubact_ribD"/>
    <property type="match status" value="1"/>
</dbReference>
<dbReference type="GO" id="GO:0008835">
    <property type="term" value="F:diaminohydroxyphosphoribosylaminopyrimidine deaminase activity"/>
    <property type="evidence" value="ECO:0007669"/>
    <property type="project" value="UniProtKB-EC"/>
</dbReference>
<dbReference type="Pfam" id="PF00383">
    <property type="entry name" value="dCMP_cyt_deam_1"/>
    <property type="match status" value="1"/>
</dbReference>
<comment type="similarity">
    <text evidence="5 15">In the C-terminal section; belongs to the HTP reductase family.</text>
</comment>
<dbReference type="InterPro" id="IPR050765">
    <property type="entry name" value="Riboflavin_Biosynth_HTPR"/>
</dbReference>
<comment type="catalytic activity">
    <reaction evidence="13 15">
        <text>5-amino-6-(5-phospho-D-ribitylamino)uracil + NADP(+) = 5-amino-6-(5-phospho-D-ribosylamino)uracil + NADPH + H(+)</text>
        <dbReference type="Rhea" id="RHEA:17845"/>
        <dbReference type="ChEBI" id="CHEBI:15378"/>
        <dbReference type="ChEBI" id="CHEBI:57783"/>
        <dbReference type="ChEBI" id="CHEBI:58349"/>
        <dbReference type="ChEBI" id="CHEBI:58421"/>
        <dbReference type="ChEBI" id="CHEBI:58453"/>
        <dbReference type="EC" id="1.1.1.193"/>
    </reaction>
</comment>
<feature type="binding site" evidence="17">
    <location>
        <position position="154"/>
    </location>
    <ligand>
        <name>NADP(+)</name>
        <dbReference type="ChEBI" id="CHEBI:58349"/>
    </ligand>
</feature>
<sequence>MEDEDYMRLALTLGKAALGQTGTNPSVGCVVAKHGRIVGMGAHLRQGEAHAEVHALDMAGAEAAGSTVYVTLEPCSHHGRTPPCADRLVREGVKRVVVATQDPNPQVAGRGIARLREHGIEVTVGVLGEEAASLHEAFFHAIRIGRPFVAAKTAMTLDGRIAAKTGDSKWITNAASRAFVHELRHRYPAILVGVGTVLADDPSLTARGDAAPKRDPMRAIVDSRLRTPLHAAALSPRADGEPPAIVLTTATADAAARSALEAHGAVVVDCGPGPRVDLELALRELYRLGIGAVLVEGGGAVTGALLAAGLVDKTYAFVAPKIVGAGGPSGFEFPSVDRMADAIRLDRLKVRTFDGDVLFEGYPVYSKETR</sequence>
<evidence type="ECO:0000256" key="9">
    <source>
        <dbReference type="ARBA" id="ARBA00022833"/>
    </source>
</evidence>
<comment type="similarity">
    <text evidence="4 15">In the N-terminal section; belongs to the cytidine and deoxycytidylate deaminase family.</text>
</comment>
<dbReference type="InterPro" id="IPR004794">
    <property type="entry name" value="Eubact_RibD"/>
</dbReference>
<evidence type="ECO:0000256" key="5">
    <source>
        <dbReference type="ARBA" id="ARBA00007417"/>
    </source>
</evidence>
<dbReference type="PIRSF" id="PIRSF006769">
    <property type="entry name" value="RibD"/>
    <property type="match status" value="1"/>
</dbReference>
<feature type="binding site" evidence="18">
    <location>
        <position position="75"/>
    </location>
    <ligand>
        <name>Zn(2+)</name>
        <dbReference type="ChEBI" id="CHEBI:29105"/>
        <note>catalytic</note>
    </ligand>
</feature>
<evidence type="ECO:0000313" key="20">
    <source>
        <dbReference type="EMBL" id="TLS53041.1"/>
    </source>
</evidence>
<evidence type="ECO:0000256" key="4">
    <source>
        <dbReference type="ARBA" id="ARBA00005259"/>
    </source>
</evidence>
<evidence type="ECO:0000256" key="7">
    <source>
        <dbReference type="ARBA" id="ARBA00022723"/>
    </source>
</evidence>
<dbReference type="Proteomes" id="UP000309676">
    <property type="component" value="Unassembled WGS sequence"/>
</dbReference>
<evidence type="ECO:0000256" key="12">
    <source>
        <dbReference type="ARBA" id="ARBA00023268"/>
    </source>
</evidence>
<evidence type="ECO:0000256" key="1">
    <source>
        <dbReference type="ARBA" id="ARBA00002151"/>
    </source>
</evidence>
<evidence type="ECO:0000256" key="17">
    <source>
        <dbReference type="PIRSR" id="PIRSR006769-2"/>
    </source>
</evidence>
<dbReference type="CDD" id="cd01284">
    <property type="entry name" value="Riboflavin_deaminase-reductase"/>
    <property type="match status" value="1"/>
</dbReference>
<dbReference type="OrthoDB" id="9800865at2"/>
<organism evidence="20 21">
    <name type="scientific">Paenibacillus antri</name>
    <dbReference type="NCBI Taxonomy" id="2582848"/>
    <lineage>
        <taxon>Bacteria</taxon>
        <taxon>Bacillati</taxon>
        <taxon>Bacillota</taxon>
        <taxon>Bacilli</taxon>
        <taxon>Bacillales</taxon>
        <taxon>Paenibacillaceae</taxon>
        <taxon>Paenibacillus</taxon>
    </lineage>
</organism>
<evidence type="ECO:0000256" key="3">
    <source>
        <dbReference type="ARBA" id="ARBA00004910"/>
    </source>
</evidence>
<dbReference type="InterPro" id="IPR016192">
    <property type="entry name" value="APOBEC/CMP_deaminase_Zn-bd"/>
</dbReference>
<keyword evidence="21" id="KW-1185">Reference proteome</keyword>
<keyword evidence="6 15" id="KW-0686">Riboflavin biosynthesis</keyword>
<dbReference type="GO" id="GO:0008270">
    <property type="term" value="F:zinc ion binding"/>
    <property type="evidence" value="ECO:0007669"/>
    <property type="project" value="InterPro"/>
</dbReference>
<comment type="catalytic activity">
    <reaction evidence="14 15">
        <text>2,5-diamino-6-hydroxy-4-(5-phosphoribosylamino)-pyrimidine + H2O + H(+) = 5-amino-6-(5-phospho-D-ribosylamino)uracil + NH4(+)</text>
        <dbReference type="Rhea" id="RHEA:21868"/>
        <dbReference type="ChEBI" id="CHEBI:15377"/>
        <dbReference type="ChEBI" id="CHEBI:15378"/>
        <dbReference type="ChEBI" id="CHEBI:28938"/>
        <dbReference type="ChEBI" id="CHEBI:58453"/>
        <dbReference type="ChEBI" id="CHEBI:58614"/>
        <dbReference type="EC" id="3.5.4.26"/>
    </reaction>
</comment>
<dbReference type="EMBL" id="VCIW01000003">
    <property type="protein sequence ID" value="TLS53041.1"/>
    <property type="molecule type" value="Genomic_DNA"/>
</dbReference>
<dbReference type="PROSITE" id="PS51747">
    <property type="entry name" value="CYT_DCMP_DEAMINASES_2"/>
    <property type="match status" value="1"/>
</dbReference>
<evidence type="ECO:0000256" key="16">
    <source>
        <dbReference type="PIRSR" id="PIRSR006769-1"/>
    </source>
</evidence>
<feature type="active site" description="Proton donor" evidence="16">
    <location>
        <position position="52"/>
    </location>
</feature>
<dbReference type="RefSeq" id="WP_138193282.1">
    <property type="nucleotide sequence ID" value="NZ_VCIW01000003.1"/>
</dbReference>
<keyword evidence="7 15" id="KW-0479">Metal-binding</keyword>
<evidence type="ECO:0000256" key="11">
    <source>
        <dbReference type="ARBA" id="ARBA00023002"/>
    </source>
</evidence>
<dbReference type="InterPro" id="IPR024072">
    <property type="entry name" value="DHFR-like_dom_sf"/>
</dbReference>
<feature type="binding site" evidence="18">
    <location>
        <position position="84"/>
    </location>
    <ligand>
        <name>Zn(2+)</name>
        <dbReference type="ChEBI" id="CHEBI:29105"/>
        <note>catalytic</note>
    </ligand>
</feature>
<feature type="binding site" evidence="17">
    <location>
        <position position="200"/>
    </location>
    <ligand>
        <name>NADP(+)</name>
        <dbReference type="ChEBI" id="CHEBI:58349"/>
    </ligand>
</feature>
<evidence type="ECO:0000256" key="2">
    <source>
        <dbReference type="ARBA" id="ARBA00004882"/>
    </source>
</evidence>
<dbReference type="InterPro" id="IPR016193">
    <property type="entry name" value="Cytidine_deaminase-like"/>
</dbReference>
<name>A0A5R9GBD0_9BACL</name>
<dbReference type="PANTHER" id="PTHR38011:SF7">
    <property type="entry name" value="2,5-DIAMINO-6-RIBOSYLAMINO-4(3H)-PYRIMIDINONE 5'-PHOSPHATE REDUCTASE"/>
    <property type="match status" value="1"/>
</dbReference>
<dbReference type="FunFam" id="3.40.140.10:FF:000025">
    <property type="entry name" value="Riboflavin biosynthesis protein RibD"/>
    <property type="match status" value="1"/>
</dbReference>
<dbReference type="Gene3D" id="3.40.140.10">
    <property type="entry name" value="Cytidine Deaminase, domain 2"/>
    <property type="match status" value="1"/>
</dbReference>
<evidence type="ECO:0000256" key="8">
    <source>
        <dbReference type="ARBA" id="ARBA00022801"/>
    </source>
</evidence>
<comment type="pathway">
    <text evidence="3 15">Cofactor biosynthesis; riboflavin biosynthesis; 5-amino-6-(D-ribitylamino)uracil from GTP: step 3/4.</text>
</comment>
<dbReference type="SUPFAM" id="SSF53927">
    <property type="entry name" value="Cytidine deaminase-like"/>
    <property type="match status" value="1"/>
</dbReference>
<keyword evidence="9 15" id="KW-0862">Zinc</keyword>
<dbReference type="Gene3D" id="3.40.430.10">
    <property type="entry name" value="Dihydrofolate Reductase, subunit A"/>
    <property type="match status" value="1"/>
</dbReference>
<evidence type="ECO:0000256" key="13">
    <source>
        <dbReference type="ARBA" id="ARBA00049861"/>
    </source>
</evidence>
<feature type="domain" description="CMP/dCMP-type deaminase" evidence="19">
    <location>
        <begin position="1"/>
        <end position="123"/>
    </location>
</feature>
<feature type="binding site" evidence="17">
    <location>
        <position position="204"/>
    </location>
    <ligand>
        <name>substrate</name>
    </ligand>
</feature>
<comment type="caution">
    <text evidence="20">The sequence shown here is derived from an EMBL/GenBank/DDBJ whole genome shotgun (WGS) entry which is preliminary data.</text>
</comment>
<feature type="binding site" evidence="17">
    <location>
        <position position="168"/>
    </location>
    <ligand>
        <name>substrate</name>
    </ligand>
</feature>
<reference evidence="20 21" key="1">
    <citation type="submission" date="2019-05" db="EMBL/GenBank/DDBJ databases">
        <authorList>
            <person name="Narsing Rao M.P."/>
            <person name="Li W.J."/>
        </authorList>
    </citation>
    <scope>NUCLEOTIDE SEQUENCE [LARGE SCALE GENOMIC DNA]</scope>
    <source>
        <strain evidence="20 21">SYSU_K30003</strain>
    </source>
</reference>
<dbReference type="UniPathway" id="UPA00275">
    <property type="reaction ID" value="UER00401"/>
</dbReference>
<dbReference type="InterPro" id="IPR002125">
    <property type="entry name" value="CMP_dCMP_dom"/>
</dbReference>
<comment type="cofactor">
    <cofactor evidence="15 18">
        <name>Zn(2+)</name>
        <dbReference type="ChEBI" id="CHEBI:29105"/>
    </cofactor>
    <text evidence="15 18">Binds 1 zinc ion.</text>
</comment>
<evidence type="ECO:0000256" key="6">
    <source>
        <dbReference type="ARBA" id="ARBA00022619"/>
    </source>
</evidence>
<keyword evidence="10 15" id="KW-0521">NADP</keyword>
<dbReference type="GO" id="GO:0009231">
    <property type="term" value="P:riboflavin biosynthetic process"/>
    <property type="evidence" value="ECO:0007669"/>
    <property type="project" value="UniProtKB-UniPathway"/>
</dbReference>
<evidence type="ECO:0000256" key="14">
    <source>
        <dbReference type="ARBA" id="ARBA00049886"/>
    </source>
</evidence>
<dbReference type="PANTHER" id="PTHR38011">
    <property type="entry name" value="DIHYDROFOLATE REDUCTASE FAMILY PROTEIN (AFU_ORTHOLOGUE AFUA_8G06820)"/>
    <property type="match status" value="1"/>
</dbReference>
<comment type="function">
    <text evidence="1 15">Converts 2,5-diamino-6-(ribosylamino)-4(3h)-pyrimidinone 5'-phosphate into 5-amino-6-(ribosylamino)-2,4(1h,3h)-pyrimidinedione 5'-phosphate.</text>
</comment>
<dbReference type="GO" id="GO:0050661">
    <property type="term" value="F:NADP binding"/>
    <property type="evidence" value="ECO:0007669"/>
    <property type="project" value="InterPro"/>
</dbReference>
<feature type="binding site" evidence="17">
    <location>
        <position position="196"/>
    </location>
    <ligand>
        <name>NADP(+)</name>
        <dbReference type="ChEBI" id="CHEBI:58349"/>
    </ligand>
</feature>
<dbReference type="EC" id="3.5.4.26" evidence="15"/>
<feature type="binding site" evidence="17">
    <location>
        <position position="184"/>
    </location>
    <ligand>
        <name>substrate</name>
    </ligand>
</feature>
<accession>A0A5R9GBD0</accession>
<evidence type="ECO:0000256" key="15">
    <source>
        <dbReference type="PIRNR" id="PIRNR006769"/>
    </source>
</evidence>
<dbReference type="AlphaFoldDB" id="A0A5R9GBD0"/>
<dbReference type="SUPFAM" id="SSF53597">
    <property type="entry name" value="Dihydrofolate reductase-like"/>
    <property type="match status" value="1"/>
</dbReference>
<gene>
    <name evidence="20" type="primary">ribD</name>
    <name evidence="20" type="ORF">FE782_06650</name>
</gene>
<dbReference type="InterPro" id="IPR002734">
    <property type="entry name" value="RibDG_C"/>
</dbReference>
<evidence type="ECO:0000259" key="19">
    <source>
        <dbReference type="PROSITE" id="PS51747"/>
    </source>
</evidence>
<keyword evidence="8 15" id="KW-0378">Hydrolase</keyword>
<evidence type="ECO:0000313" key="21">
    <source>
        <dbReference type="Proteomes" id="UP000309676"/>
    </source>
</evidence>
<dbReference type="GO" id="GO:0008703">
    <property type="term" value="F:5-amino-6-(5-phosphoribosylamino)uracil reductase activity"/>
    <property type="evidence" value="ECO:0007669"/>
    <property type="project" value="UniProtKB-EC"/>
</dbReference>
<comment type="pathway">
    <text evidence="2 15">Cofactor biosynthesis; riboflavin biosynthesis; 5-amino-6-(D-ribitylamino)uracil from GTP: step 2/4.</text>
</comment>
<feature type="binding site" evidence="17">
    <location>
        <position position="170"/>
    </location>
    <ligand>
        <name>NADP(+)</name>
        <dbReference type="ChEBI" id="CHEBI:58349"/>
    </ligand>
</feature>
<evidence type="ECO:0000256" key="18">
    <source>
        <dbReference type="PIRSR" id="PIRSR006769-3"/>
    </source>
</evidence>
<dbReference type="Pfam" id="PF01872">
    <property type="entry name" value="RibD_C"/>
    <property type="match status" value="1"/>
</dbReference>
<feature type="binding site" evidence="17">
    <location>
        <position position="296"/>
    </location>
    <ligand>
        <name>substrate</name>
    </ligand>
</feature>
<feature type="binding site" evidence="18">
    <location>
        <position position="50"/>
    </location>
    <ligand>
        <name>Zn(2+)</name>
        <dbReference type="ChEBI" id="CHEBI:29105"/>
        <note>catalytic</note>
    </ligand>
</feature>